<organism evidence="2 3">
    <name type="scientific">Actinoplanes couchii</name>
    <dbReference type="NCBI Taxonomy" id="403638"/>
    <lineage>
        <taxon>Bacteria</taxon>
        <taxon>Bacillati</taxon>
        <taxon>Actinomycetota</taxon>
        <taxon>Actinomycetes</taxon>
        <taxon>Micromonosporales</taxon>
        <taxon>Micromonosporaceae</taxon>
        <taxon>Actinoplanes</taxon>
    </lineage>
</organism>
<keyword evidence="3" id="KW-1185">Reference proteome</keyword>
<feature type="transmembrane region" description="Helical" evidence="1">
    <location>
        <begin position="103"/>
        <end position="122"/>
    </location>
</feature>
<feature type="transmembrane region" description="Helical" evidence="1">
    <location>
        <begin position="128"/>
        <end position="145"/>
    </location>
</feature>
<proteinExistence type="predicted"/>
<evidence type="ECO:0008006" key="4">
    <source>
        <dbReference type="Google" id="ProtNLM"/>
    </source>
</evidence>
<feature type="transmembrane region" description="Helical" evidence="1">
    <location>
        <begin position="62"/>
        <end position="82"/>
    </location>
</feature>
<evidence type="ECO:0000256" key="1">
    <source>
        <dbReference type="SAM" id="Phobius"/>
    </source>
</evidence>
<keyword evidence="1" id="KW-0812">Transmembrane</keyword>
<name>A0ABQ3X9B4_9ACTN</name>
<comment type="caution">
    <text evidence="2">The sequence shown here is derived from an EMBL/GenBank/DDBJ whole genome shotgun (WGS) entry which is preliminary data.</text>
</comment>
<keyword evidence="1" id="KW-0472">Membrane</keyword>
<keyword evidence="1" id="KW-1133">Transmembrane helix</keyword>
<feature type="transmembrane region" description="Helical" evidence="1">
    <location>
        <begin position="35"/>
        <end position="56"/>
    </location>
</feature>
<dbReference type="RefSeq" id="WP_203796400.1">
    <property type="nucleotide sequence ID" value="NZ_BAAAQE010000029.1"/>
</dbReference>
<accession>A0ABQ3X9B4</accession>
<evidence type="ECO:0000313" key="2">
    <source>
        <dbReference type="EMBL" id="GID55096.1"/>
    </source>
</evidence>
<evidence type="ECO:0000313" key="3">
    <source>
        <dbReference type="Proteomes" id="UP000612282"/>
    </source>
</evidence>
<reference evidence="2 3" key="1">
    <citation type="submission" date="2021-01" db="EMBL/GenBank/DDBJ databases">
        <title>Whole genome shotgun sequence of Actinoplanes couchii NBRC 106145.</title>
        <authorList>
            <person name="Komaki H."/>
            <person name="Tamura T."/>
        </authorList>
    </citation>
    <scope>NUCLEOTIDE SEQUENCE [LARGE SCALE GENOMIC DNA]</scope>
    <source>
        <strain evidence="2 3">NBRC 106145</strain>
    </source>
</reference>
<sequence>MTTTLLDRFADWNLDHDGDLYGDERERTRWYEGIAVTWQTQMILVPWTITVLVWVLGGSAVLPLAITLAVLLAPLSIMQIYVARRRVEVTPRVWTTKRKVIGLLSGAPYVLFMIGVAFQLGWPQDDSWISMTVGALIGLAFGVVMQARASRKRRLAEAAIVADED</sequence>
<gene>
    <name evidence="2" type="ORF">Aco03nite_035000</name>
</gene>
<dbReference type="Proteomes" id="UP000612282">
    <property type="component" value="Unassembled WGS sequence"/>
</dbReference>
<protein>
    <recommendedName>
        <fullName evidence="4">DUF2029 domain-containing protein</fullName>
    </recommendedName>
</protein>
<dbReference type="EMBL" id="BOMG01000044">
    <property type="protein sequence ID" value="GID55096.1"/>
    <property type="molecule type" value="Genomic_DNA"/>
</dbReference>